<sequence length="503" mass="55372">MNILRLLNIHRMFVPVLASIAIHLLSSFYMLLHEVEMSDGTKYKCNLCGFGKYWLQCFFLLSGYVLYRSHDSSNAGPARSVLPNAVHPAPNATQPTSHGTSPDASDPAPATVVYNIRQQMWQHAAASGASLAKRGSVVYPLHAVAVLIAMIWRSADRSHSPVGAREAVSTLFLVQSWFEPYHWDLNGPSWFLSNMVLLWLWTPHWCQAAQRCGMVSAAGVAAGCWAASLGPHLACYHITDLALYKRWYGIGLHNFIEFHPLANWYCVAGGVFLARAGTCDHWRLPTVLRRWGISALLCAVLVFFSTATAPGFEMGTYELLIGKGPATLPVFGALIALSAEEPCDDWCGGRLLKSLSKVAWIAWPLYITHMAVHTPIRFLIRLALGGDTELGTFFMIPVLLLLAAGGLSILECKIRLHLQKVCVVDSLAHKLLTRARKISSRNSVNEQPMQIPCPVPQTTQDDCVSEIGSGTPVIEFSNVDDGIVLQECLDLPKSSRDIELNRA</sequence>
<evidence type="ECO:0000256" key="1">
    <source>
        <dbReference type="SAM" id="MobiDB-lite"/>
    </source>
</evidence>
<organism evidence="3 4">
    <name type="scientific">Cymbomonas tetramitiformis</name>
    <dbReference type="NCBI Taxonomy" id="36881"/>
    <lineage>
        <taxon>Eukaryota</taxon>
        <taxon>Viridiplantae</taxon>
        <taxon>Chlorophyta</taxon>
        <taxon>Pyramimonadophyceae</taxon>
        <taxon>Pyramimonadales</taxon>
        <taxon>Pyramimonadaceae</taxon>
        <taxon>Cymbomonas</taxon>
    </lineage>
</organism>
<dbReference type="EMBL" id="LGRX02032214">
    <property type="protein sequence ID" value="KAK3244140.1"/>
    <property type="molecule type" value="Genomic_DNA"/>
</dbReference>
<evidence type="ECO:0000313" key="4">
    <source>
        <dbReference type="Proteomes" id="UP001190700"/>
    </source>
</evidence>
<keyword evidence="2" id="KW-0812">Transmembrane</keyword>
<reference evidence="3 4" key="1">
    <citation type="journal article" date="2015" name="Genome Biol. Evol.">
        <title>Comparative Genomics of a Bacterivorous Green Alga Reveals Evolutionary Causalities and Consequences of Phago-Mixotrophic Mode of Nutrition.</title>
        <authorList>
            <person name="Burns J.A."/>
            <person name="Paasch A."/>
            <person name="Narechania A."/>
            <person name="Kim E."/>
        </authorList>
    </citation>
    <scope>NUCLEOTIDE SEQUENCE [LARGE SCALE GENOMIC DNA]</scope>
    <source>
        <strain evidence="3 4">PLY_AMNH</strain>
    </source>
</reference>
<dbReference type="Proteomes" id="UP001190700">
    <property type="component" value="Unassembled WGS sequence"/>
</dbReference>
<name>A0AAE0BYD2_9CHLO</name>
<feature type="region of interest" description="Disordered" evidence="1">
    <location>
        <begin position="78"/>
        <end position="107"/>
    </location>
</feature>
<feature type="transmembrane region" description="Helical" evidence="2">
    <location>
        <begin position="317"/>
        <end position="337"/>
    </location>
</feature>
<evidence type="ECO:0000313" key="3">
    <source>
        <dbReference type="EMBL" id="KAK3244140.1"/>
    </source>
</evidence>
<keyword evidence="4" id="KW-1185">Reference proteome</keyword>
<protein>
    <recommendedName>
        <fullName evidence="5">Acyltransferase 3 domain-containing protein</fullName>
    </recommendedName>
</protein>
<keyword evidence="2" id="KW-1133">Transmembrane helix</keyword>
<feature type="compositionally biased region" description="Polar residues" evidence="1">
    <location>
        <begin position="91"/>
        <end position="103"/>
    </location>
</feature>
<feature type="transmembrane region" description="Helical" evidence="2">
    <location>
        <begin position="291"/>
        <end position="311"/>
    </location>
</feature>
<keyword evidence="2" id="KW-0472">Membrane</keyword>
<evidence type="ECO:0008006" key="5">
    <source>
        <dbReference type="Google" id="ProtNLM"/>
    </source>
</evidence>
<dbReference type="AlphaFoldDB" id="A0AAE0BYD2"/>
<feature type="transmembrane region" description="Helical" evidence="2">
    <location>
        <begin position="358"/>
        <end position="380"/>
    </location>
</feature>
<proteinExistence type="predicted"/>
<feature type="transmembrane region" description="Helical" evidence="2">
    <location>
        <begin position="392"/>
        <end position="410"/>
    </location>
</feature>
<feature type="transmembrane region" description="Helical" evidence="2">
    <location>
        <begin position="53"/>
        <end position="70"/>
    </location>
</feature>
<accession>A0AAE0BYD2</accession>
<feature type="transmembrane region" description="Helical" evidence="2">
    <location>
        <begin position="12"/>
        <end position="32"/>
    </location>
</feature>
<comment type="caution">
    <text evidence="3">The sequence shown here is derived from an EMBL/GenBank/DDBJ whole genome shotgun (WGS) entry which is preliminary data.</text>
</comment>
<evidence type="ECO:0000256" key="2">
    <source>
        <dbReference type="SAM" id="Phobius"/>
    </source>
</evidence>
<gene>
    <name evidence="3" type="ORF">CYMTET_46235</name>
</gene>